<dbReference type="InterPro" id="IPR001763">
    <property type="entry name" value="Rhodanese-like_dom"/>
</dbReference>
<evidence type="ECO:0000313" key="3">
    <source>
        <dbReference type="Proteomes" id="UP000250462"/>
    </source>
</evidence>
<dbReference type="AlphaFoldDB" id="A0A329QYU6"/>
<proteinExistence type="predicted"/>
<feature type="domain" description="Rhodanese" evidence="1">
    <location>
        <begin position="11"/>
        <end position="98"/>
    </location>
</feature>
<dbReference type="PANTHER" id="PTHR43031:SF1">
    <property type="entry name" value="PYRIDINE NUCLEOTIDE-DISULPHIDE OXIDOREDUCTASE"/>
    <property type="match status" value="1"/>
</dbReference>
<dbReference type="RefSeq" id="WP_112257314.1">
    <property type="nucleotide sequence ID" value="NZ_QMIG01000003.1"/>
</dbReference>
<dbReference type="PANTHER" id="PTHR43031">
    <property type="entry name" value="FAD-DEPENDENT OXIDOREDUCTASE"/>
    <property type="match status" value="1"/>
</dbReference>
<comment type="caution">
    <text evidence="2">The sequence shown here is derived from an EMBL/GenBank/DDBJ whole genome shotgun (WGS) entry which is preliminary data.</text>
</comment>
<keyword evidence="3" id="KW-1185">Reference proteome</keyword>
<dbReference type="PROSITE" id="PS50206">
    <property type="entry name" value="RHODANESE_3"/>
    <property type="match status" value="1"/>
</dbReference>
<dbReference type="EMBL" id="QMIG01000003">
    <property type="protein sequence ID" value="RAW17495.1"/>
    <property type="molecule type" value="Genomic_DNA"/>
</dbReference>
<evidence type="ECO:0000313" key="2">
    <source>
        <dbReference type="EMBL" id="RAW17495.1"/>
    </source>
</evidence>
<dbReference type="SUPFAM" id="SSF52821">
    <property type="entry name" value="Rhodanese/Cell cycle control phosphatase"/>
    <property type="match status" value="1"/>
</dbReference>
<dbReference type="Pfam" id="PF00581">
    <property type="entry name" value="Rhodanese"/>
    <property type="match status" value="1"/>
</dbReference>
<sequence length="107" mass="11327">MNVSEIDVHAVPDGAFLLDVREEDEWLAGHAPEAVHIPLSELHDRADDVPGDQQVYVVCKVGGRSAHAAAWLNGLGRRAVNISGGMDAWQAAGLPMTSETGGEPFVA</sequence>
<gene>
    <name evidence="2" type="ORF">DPM12_05680</name>
</gene>
<evidence type="ECO:0000259" key="1">
    <source>
        <dbReference type="PROSITE" id="PS50206"/>
    </source>
</evidence>
<dbReference type="InterPro" id="IPR050229">
    <property type="entry name" value="GlpE_sulfurtransferase"/>
</dbReference>
<name>A0A329QYU6_9ACTN</name>
<dbReference type="SMART" id="SM00450">
    <property type="entry name" value="RHOD"/>
    <property type="match status" value="1"/>
</dbReference>
<dbReference type="Gene3D" id="3.40.250.10">
    <property type="entry name" value="Rhodanese-like domain"/>
    <property type="match status" value="1"/>
</dbReference>
<reference evidence="2 3" key="1">
    <citation type="submission" date="2018-06" db="EMBL/GenBank/DDBJ databases">
        <title>Phytoactinopolyspora halophila sp. nov., a novel halophilic actinomycete isolated from a saline soil in China.</title>
        <authorList>
            <person name="Tang S.-K."/>
        </authorList>
    </citation>
    <scope>NUCLEOTIDE SEQUENCE [LARGE SCALE GENOMIC DNA]</scope>
    <source>
        <strain evidence="2 3">YIM 96934</strain>
    </source>
</reference>
<dbReference type="OrthoDB" id="9800872at2"/>
<dbReference type="Proteomes" id="UP000250462">
    <property type="component" value="Unassembled WGS sequence"/>
</dbReference>
<organism evidence="2 3">
    <name type="scientific">Phytoactinopolyspora halophila</name>
    <dbReference type="NCBI Taxonomy" id="1981511"/>
    <lineage>
        <taxon>Bacteria</taxon>
        <taxon>Bacillati</taxon>
        <taxon>Actinomycetota</taxon>
        <taxon>Actinomycetes</taxon>
        <taxon>Jiangellales</taxon>
        <taxon>Jiangellaceae</taxon>
        <taxon>Phytoactinopolyspora</taxon>
    </lineage>
</organism>
<protein>
    <submittedName>
        <fullName evidence="2">Rhodanese-like domain-containing protein</fullName>
    </submittedName>
</protein>
<accession>A0A329QYU6</accession>
<dbReference type="CDD" id="cd00158">
    <property type="entry name" value="RHOD"/>
    <property type="match status" value="1"/>
</dbReference>
<dbReference type="InterPro" id="IPR036873">
    <property type="entry name" value="Rhodanese-like_dom_sf"/>
</dbReference>